<feature type="transmembrane region" description="Helical" evidence="7">
    <location>
        <begin position="355"/>
        <end position="373"/>
    </location>
</feature>
<feature type="transmembrane region" description="Helical" evidence="7">
    <location>
        <begin position="313"/>
        <end position="335"/>
    </location>
</feature>
<feature type="transmembrane region" description="Helical" evidence="7">
    <location>
        <begin position="34"/>
        <end position="55"/>
    </location>
</feature>
<evidence type="ECO:0000256" key="5">
    <source>
        <dbReference type="ARBA" id="ARBA00022989"/>
    </source>
</evidence>
<comment type="subcellular location">
    <subcellularLocation>
        <location evidence="1">Membrane</location>
        <topology evidence="1">Multi-pass membrane protein</topology>
    </subcellularLocation>
</comment>
<reference evidence="9" key="2">
    <citation type="submission" date="2011-03" db="EMBL/GenBank/DDBJ databases">
        <title>The complete genome of Desulfobacca acetoxidans DSM 11109.</title>
        <authorList>
            <consortium name="US DOE Joint Genome Institute (JGI-PGF)"/>
            <person name="Lucas S."/>
            <person name="Copeland A."/>
            <person name="Lapidus A."/>
            <person name="Bruce D."/>
            <person name="Goodwin L."/>
            <person name="Pitluck S."/>
            <person name="Peters L."/>
            <person name="Kyrpides N."/>
            <person name="Mavromatis K."/>
            <person name="Ivanova N."/>
            <person name="Ovchinnikova G."/>
            <person name="Teshima H."/>
            <person name="Detter J.C."/>
            <person name="Han C."/>
            <person name="Land M."/>
            <person name="Hauser L."/>
            <person name="Markowitz V."/>
            <person name="Cheng J.-F."/>
            <person name="Hugenholtz P."/>
            <person name="Woyke T."/>
            <person name="Wu D."/>
            <person name="Spring S."/>
            <person name="Schueler E."/>
            <person name="Brambilla E."/>
            <person name="Klenk H.-P."/>
            <person name="Eisen J.A."/>
        </authorList>
    </citation>
    <scope>NUCLEOTIDE SEQUENCE [LARGE SCALE GENOMIC DNA]</scope>
    <source>
        <strain evidence="9">ATCC 700848 / DSM 11109 / ASRB2</strain>
    </source>
</reference>
<dbReference type="PANTHER" id="PTHR43867">
    <property type="entry name" value="CELLULOSE SYNTHASE CATALYTIC SUBUNIT A [UDP-FORMING]"/>
    <property type="match status" value="1"/>
</dbReference>
<accession>F2NC04</accession>
<dbReference type="Pfam" id="PF13641">
    <property type="entry name" value="Glyco_tranf_2_3"/>
    <property type="match status" value="1"/>
</dbReference>
<dbReference type="HOGENOM" id="CLU_557506_0_0_7"/>
<name>F2NC04_DESAR</name>
<dbReference type="OrthoDB" id="9806824at2"/>
<feature type="transmembrane region" description="Helical" evidence="7">
    <location>
        <begin position="385"/>
        <end position="404"/>
    </location>
</feature>
<evidence type="ECO:0000256" key="7">
    <source>
        <dbReference type="SAM" id="Phobius"/>
    </source>
</evidence>
<dbReference type="InterPro" id="IPR029044">
    <property type="entry name" value="Nucleotide-diphossugar_trans"/>
</dbReference>
<evidence type="ECO:0000256" key="4">
    <source>
        <dbReference type="ARBA" id="ARBA00022692"/>
    </source>
</evidence>
<keyword evidence="9" id="KW-1185">Reference proteome</keyword>
<dbReference type="AlphaFoldDB" id="F2NC04"/>
<dbReference type="EMBL" id="CP002629">
    <property type="protein sequence ID" value="AEB08081.1"/>
    <property type="molecule type" value="Genomic_DNA"/>
</dbReference>
<keyword evidence="4 7" id="KW-0812">Transmembrane</keyword>
<dbReference type="CDD" id="cd06421">
    <property type="entry name" value="CESA_CelA_like"/>
    <property type="match status" value="1"/>
</dbReference>
<dbReference type="RefSeq" id="WP_013705194.1">
    <property type="nucleotide sequence ID" value="NC_015388.1"/>
</dbReference>
<feature type="transmembrane region" description="Helical" evidence="7">
    <location>
        <begin position="424"/>
        <end position="447"/>
    </location>
</feature>
<evidence type="ECO:0000256" key="2">
    <source>
        <dbReference type="ARBA" id="ARBA00022676"/>
    </source>
</evidence>
<feature type="transmembrane region" description="Helical" evidence="7">
    <location>
        <begin position="454"/>
        <end position="477"/>
    </location>
</feature>
<dbReference type="PANTHER" id="PTHR43867:SF2">
    <property type="entry name" value="CELLULOSE SYNTHASE CATALYTIC SUBUNIT A [UDP-FORMING]"/>
    <property type="match status" value="1"/>
</dbReference>
<protein>
    <submittedName>
        <fullName evidence="8">Glycosyl transferase family 2</fullName>
    </submittedName>
</protein>
<dbReference type="InterPro" id="IPR050321">
    <property type="entry name" value="Glycosyltr_2/OpgH_subfam"/>
</dbReference>
<evidence type="ECO:0000256" key="6">
    <source>
        <dbReference type="ARBA" id="ARBA00023136"/>
    </source>
</evidence>
<dbReference type="STRING" id="880072.Desac_0185"/>
<keyword evidence="3 8" id="KW-0808">Transferase</keyword>
<dbReference type="GO" id="GO:0016758">
    <property type="term" value="F:hexosyltransferase activity"/>
    <property type="evidence" value="ECO:0007669"/>
    <property type="project" value="TreeGrafter"/>
</dbReference>
<dbReference type="eggNOG" id="COG1215">
    <property type="taxonomic scope" value="Bacteria"/>
</dbReference>
<keyword evidence="2" id="KW-0328">Glycosyltransferase</keyword>
<dbReference type="KEGG" id="dao:Desac_0185"/>
<organism evidence="8 9">
    <name type="scientific">Desulfobacca acetoxidans (strain ATCC 700848 / DSM 11109 / ASRB2)</name>
    <dbReference type="NCBI Taxonomy" id="880072"/>
    <lineage>
        <taxon>Bacteria</taxon>
        <taxon>Pseudomonadati</taxon>
        <taxon>Thermodesulfobacteriota</taxon>
        <taxon>Desulfobaccia</taxon>
        <taxon>Desulfobaccales</taxon>
        <taxon>Desulfobaccaceae</taxon>
        <taxon>Desulfobacca</taxon>
    </lineage>
</organism>
<reference evidence="8 9" key="1">
    <citation type="journal article" date="2011" name="Stand. Genomic Sci.">
        <title>Complete genome sequence of the acetate-degrading sulfate reducer Desulfobacca acetoxidans type strain (ASRB2).</title>
        <authorList>
            <person name="Goker M."/>
            <person name="Teshima H."/>
            <person name="Lapidus A."/>
            <person name="Nolan M."/>
            <person name="Lucas S."/>
            <person name="Hammon N."/>
            <person name="Deshpande S."/>
            <person name="Cheng J.F."/>
            <person name="Tapia R."/>
            <person name="Han C."/>
            <person name="Goodwin L."/>
            <person name="Pitluck S."/>
            <person name="Huntemann M."/>
            <person name="Liolios K."/>
            <person name="Ivanova N."/>
            <person name="Pagani I."/>
            <person name="Mavromatis K."/>
            <person name="Ovchinikova G."/>
            <person name="Pati A."/>
            <person name="Chen A."/>
            <person name="Palaniappan K."/>
            <person name="Land M."/>
            <person name="Hauser L."/>
            <person name="Brambilla E.M."/>
            <person name="Rohde M."/>
            <person name="Spring S."/>
            <person name="Detter J.C."/>
            <person name="Woyke T."/>
            <person name="Bristow J."/>
            <person name="Eisen J.A."/>
            <person name="Markowitz V."/>
            <person name="Hugenholtz P."/>
            <person name="Kyrpides N.C."/>
            <person name="Klenk H.P."/>
        </authorList>
    </citation>
    <scope>NUCLEOTIDE SEQUENCE [LARGE SCALE GENOMIC DNA]</scope>
    <source>
        <strain evidence="9">ATCC 700848 / DSM 11109 / ASRB2</strain>
    </source>
</reference>
<gene>
    <name evidence="8" type="ordered locus">Desac_0185</name>
</gene>
<evidence type="ECO:0000313" key="8">
    <source>
        <dbReference type="EMBL" id="AEB08081.1"/>
    </source>
</evidence>
<dbReference type="SUPFAM" id="SSF53448">
    <property type="entry name" value="Nucleotide-diphospho-sugar transferases"/>
    <property type="match status" value="1"/>
</dbReference>
<dbReference type="Gene3D" id="3.90.550.10">
    <property type="entry name" value="Spore Coat Polysaccharide Biosynthesis Protein SpsA, Chain A"/>
    <property type="match status" value="1"/>
</dbReference>
<evidence type="ECO:0000256" key="1">
    <source>
        <dbReference type="ARBA" id="ARBA00004141"/>
    </source>
</evidence>
<proteinExistence type="predicted"/>
<keyword evidence="6 7" id="KW-0472">Membrane</keyword>
<dbReference type="GO" id="GO:0005886">
    <property type="term" value="C:plasma membrane"/>
    <property type="evidence" value="ECO:0007669"/>
    <property type="project" value="TreeGrafter"/>
</dbReference>
<keyword evidence="5 7" id="KW-1133">Transmembrane helix</keyword>
<sequence>MRAQFFCLLTLLSGAVYLAWLAQQAYQVHALHTYLFLFTELSAYTLLFAMSLDVWQRRYHRPEGIEPDAPFSVDVFVTSCGESLEIIQATLAAIQKLNYSHYTVYVLDDAGKDAVLDVCRSFGFHYLSRPRQGIPQLDAKSGNLNFGLSQSHGDIILVQDADQIPHPDIISRLIGFFRLPRVAYVQSRQAFLLPDGDPFYNRDDVFYETIQLSNDQVNAVISCGSGVLYRRQALKEIGGFTTWNLVEDFTTSYELVSRGWQGIYFPYALSRGLAPDTLQGVYQQRYQWCLDTMRLFFWDNPFRKSGLSFLQRLHFSLTMMAYIISGLILPIFFLLPLYCYFTGKTFLVEQEWNYLSLRGIYLLCTILAFRYLFFKNDSLKQFKMLCGLFPVYALGVLSAMWYPPGHKPRYKVNHLIRFKPLQNFFYILPHLSIITLHLSLPFLSLALGWAAPRLIAANAFFSAFTIWVLGEMIILALSRPKWTAPNLPD</sequence>
<dbReference type="Proteomes" id="UP000000483">
    <property type="component" value="Chromosome"/>
</dbReference>
<evidence type="ECO:0000256" key="3">
    <source>
        <dbReference type="ARBA" id="ARBA00022679"/>
    </source>
</evidence>
<evidence type="ECO:0000313" key="9">
    <source>
        <dbReference type="Proteomes" id="UP000000483"/>
    </source>
</evidence>